<accession>A0A517LPR2</accession>
<feature type="domain" description="F-box" evidence="1">
    <location>
        <begin position="1"/>
        <end position="46"/>
    </location>
</feature>
<organism evidence="2 3">
    <name type="scientific">Venturia effusa</name>
    <dbReference type="NCBI Taxonomy" id="50376"/>
    <lineage>
        <taxon>Eukaryota</taxon>
        <taxon>Fungi</taxon>
        <taxon>Dikarya</taxon>
        <taxon>Ascomycota</taxon>
        <taxon>Pezizomycotina</taxon>
        <taxon>Dothideomycetes</taxon>
        <taxon>Pleosporomycetidae</taxon>
        <taxon>Venturiales</taxon>
        <taxon>Venturiaceae</taxon>
        <taxon>Venturia</taxon>
    </lineage>
</organism>
<dbReference type="EMBL" id="CP042202">
    <property type="protein sequence ID" value="QDS77638.1"/>
    <property type="molecule type" value="Genomic_DNA"/>
</dbReference>
<name>A0A517LPR2_9PEZI</name>
<keyword evidence="3" id="KW-1185">Reference proteome</keyword>
<dbReference type="AlphaFoldDB" id="A0A517LPR2"/>
<dbReference type="InterPro" id="IPR001810">
    <property type="entry name" value="F-box_dom"/>
</dbReference>
<protein>
    <recommendedName>
        <fullName evidence="1">F-box domain-containing protein</fullName>
    </recommendedName>
</protein>
<evidence type="ECO:0000313" key="3">
    <source>
        <dbReference type="Proteomes" id="UP000316270"/>
    </source>
</evidence>
<evidence type="ECO:0000259" key="1">
    <source>
        <dbReference type="PROSITE" id="PS50181"/>
    </source>
</evidence>
<dbReference type="Proteomes" id="UP000316270">
    <property type="component" value="Chromosome 18"/>
</dbReference>
<dbReference type="PROSITE" id="PS50181">
    <property type="entry name" value="FBOX"/>
    <property type="match status" value="1"/>
</dbReference>
<reference evidence="2 3" key="1">
    <citation type="submission" date="2019-07" db="EMBL/GenBank/DDBJ databases">
        <title>Finished genome of Venturia effusa.</title>
        <authorList>
            <person name="Young C.A."/>
            <person name="Cox M.P."/>
            <person name="Ganley A.R.D."/>
            <person name="David W.J."/>
        </authorList>
    </citation>
    <scope>NUCLEOTIDE SEQUENCE [LARGE SCALE GENOMIC DNA]</scope>
    <source>
        <strain evidence="3">albino</strain>
    </source>
</reference>
<proteinExistence type="predicted"/>
<gene>
    <name evidence="2" type="ORF">FKW77_002711</name>
</gene>
<sequence length="479" mass="55547">MPNLLELPNELLIVIMSYVENATFLYPLLFSRRLNKIVRNEMYDDLRITLWDFASRSVRNVQGDPGHAQNHIRCKLQAIMRFGDHLNKFPQLLEQTSTVTMRLTKDDPMLLKSICRPGTPNTDFLEPVDASRWDCSVTSILRRTGRAKAIAFDWVDKMPLLCTQSFRPTHFPDLRSITIRGVRDETNHYYSQVPSYMRWLPSDSIKLLRYENVRFESDNLASRGKILALDDDDSADESISGYLSLELLDCEVTTAVMTVNVSIIKEAQIIFHLRRFDYKILRMISGSKKTIRTLEFQNCTPPESSKQDELAFLSYLNIALYRFLARLKISFWNTPRDHRMYMASLASKPLKRLKHLELCIGINDLDNLEQFETTLHDKLEKIEELRIFPNLQEIKLVPSHWVSRNIDAHCEAFQRLITLVMSAWRDTASDELFGWKKFSDVRAPRRSHDESVFQWQSGVVLDLTEIFAFVNGKGKGGGL</sequence>
<evidence type="ECO:0000313" key="2">
    <source>
        <dbReference type="EMBL" id="QDS77638.1"/>
    </source>
</evidence>